<dbReference type="EMBL" id="CAWUOM010000017">
    <property type="protein sequence ID" value="CAK7265513.1"/>
    <property type="molecule type" value="Genomic_DNA"/>
</dbReference>
<keyword evidence="2" id="KW-0472">Membrane</keyword>
<accession>A0ABP0DCY3</accession>
<keyword evidence="2" id="KW-0812">Transmembrane</keyword>
<feature type="compositionally biased region" description="Basic and acidic residues" evidence="1">
    <location>
        <begin position="314"/>
        <end position="328"/>
    </location>
</feature>
<proteinExistence type="predicted"/>
<evidence type="ECO:0000313" key="4">
    <source>
        <dbReference type="Proteomes" id="UP001642501"/>
    </source>
</evidence>
<reference evidence="3 4" key="1">
    <citation type="submission" date="2024-01" db="EMBL/GenBank/DDBJ databases">
        <authorList>
            <person name="Allen C."/>
            <person name="Tagirdzhanova G."/>
        </authorList>
    </citation>
    <scope>NUCLEOTIDE SEQUENCE [LARGE SCALE GENOMIC DNA]</scope>
    <source>
        <strain evidence="3 4">CBS 573.63</strain>
    </source>
</reference>
<feature type="region of interest" description="Disordered" evidence="1">
    <location>
        <begin position="303"/>
        <end position="332"/>
    </location>
</feature>
<feature type="region of interest" description="Disordered" evidence="1">
    <location>
        <begin position="85"/>
        <end position="130"/>
    </location>
</feature>
<organism evidence="3 4">
    <name type="scientific">Sporothrix epigloea</name>
    <dbReference type="NCBI Taxonomy" id="1892477"/>
    <lineage>
        <taxon>Eukaryota</taxon>
        <taxon>Fungi</taxon>
        <taxon>Dikarya</taxon>
        <taxon>Ascomycota</taxon>
        <taxon>Pezizomycotina</taxon>
        <taxon>Sordariomycetes</taxon>
        <taxon>Sordariomycetidae</taxon>
        <taxon>Ophiostomatales</taxon>
        <taxon>Ophiostomataceae</taxon>
        <taxon>Sporothrix</taxon>
    </lineage>
</organism>
<name>A0ABP0DCY3_9PEZI</name>
<feature type="transmembrane region" description="Helical" evidence="2">
    <location>
        <begin position="34"/>
        <end position="58"/>
    </location>
</feature>
<sequence>MSICAAATAVSAVALASLGRSIHSQPNARMNSNAVPYLAGVAVTLCFAFAAQLLFLIIHFADGAIPTNNNQLLLETGSDAGGTNDIANRCNSSSSNNNRAGTNTHSPCSSVRVNPSKDGFDSWDTSDVDPQNRQTVLENSVLPHTKSRFLEAIPVSPLANWSPELKRAQSSRNWTRTYNLQDLSTHSANGTRLRSQSQSHSLPFGEENIHPLFRSSSSTPPPAISAGTVVTAALSASTLMTISDAQSLRALGRLRSGSLPAATSQLNWQGSVDCAVRRGLDTGEWSHTRCGSAKLRENAVEVTTNGDYTEEDEADRRSRTDSNTERKMTPPIPEWILGAGSRTSLSDYMSRKVCV</sequence>
<evidence type="ECO:0000256" key="1">
    <source>
        <dbReference type="SAM" id="MobiDB-lite"/>
    </source>
</evidence>
<dbReference type="Proteomes" id="UP001642501">
    <property type="component" value="Unassembled WGS sequence"/>
</dbReference>
<keyword evidence="4" id="KW-1185">Reference proteome</keyword>
<evidence type="ECO:0000256" key="2">
    <source>
        <dbReference type="SAM" id="Phobius"/>
    </source>
</evidence>
<evidence type="ECO:0008006" key="5">
    <source>
        <dbReference type="Google" id="ProtNLM"/>
    </source>
</evidence>
<keyword evidence="2" id="KW-1133">Transmembrane helix</keyword>
<comment type="caution">
    <text evidence="3">The sequence shown here is derived from an EMBL/GenBank/DDBJ whole genome shotgun (WGS) entry which is preliminary data.</text>
</comment>
<protein>
    <recommendedName>
        <fullName evidence="5">Membrane-associated protein</fullName>
    </recommendedName>
</protein>
<feature type="compositionally biased region" description="Polar residues" evidence="1">
    <location>
        <begin position="99"/>
        <end position="113"/>
    </location>
</feature>
<gene>
    <name evidence="3" type="ORF">SEPCBS57363_001622</name>
</gene>
<evidence type="ECO:0000313" key="3">
    <source>
        <dbReference type="EMBL" id="CAK7265513.1"/>
    </source>
</evidence>